<dbReference type="InterPro" id="IPR036034">
    <property type="entry name" value="PDZ_sf"/>
</dbReference>
<keyword evidence="6" id="KW-1185">Reference proteome</keyword>
<dbReference type="PANTHER" id="PTHR12651:SF1">
    <property type="entry name" value="26S PROTEASOME NON-ATPASE REGULATORY SUBUNIT 9"/>
    <property type="match status" value="1"/>
</dbReference>
<keyword evidence="5" id="KW-0647">Proteasome</keyword>
<evidence type="ECO:0000313" key="5">
    <source>
        <dbReference type="EMBL" id="ODV81337.1"/>
    </source>
</evidence>
<dbReference type="InterPro" id="IPR035269">
    <property type="entry name" value="PSMD9"/>
</dbReference>
<sequence>MSDSDDSFRGLMKALNLDESQFKSYDEDFLKLSFSQLSTIKQDIELQLSTLFDLLKNKYRVEMDTPLVSPDGFPRADVDVVSIRLVRIKIIRLRNDHKRLLEQLETKMFEEFAKAKQAAPAEEVNSKAENHPAVSPVDSAPPTRIPFAVVSEVVPQGPAHSAGLQSQDKIVLFDGEIHAGNHEKLSALANRVRNKVDREITVEVLRGTDTETLVLVPTNNWEGQGLLGCRLVPL</sequence>
<protein>
    <recommendedName>
        <fullName evidence="2">Probable 26S proteasome regulatory subunit p27</fullName>
    </recommendedName>
</protein>
<dbReference type="RefSeq" id="XP_020066459.1">
    <property type="nucleotide sequence ID" value="XM_020206386.1"/>
</dbReference>
<dbReference type="GO" id="GO:0070682">
    <property type="term" value="P:proteasome regulatory particle assembly"/>
    <property type="evidence" value="ECO:0007669"/>
    <property type="project" value="InterPro"/>
</dbReference>
<evidence type="ECO:0000256" key="1">
    <source>
        <dbReference type="ARBA" id="ARBA00023186"/>
    </source>
</evidence>
<dbReference type="FunFam" id="2.30.42.10:FF:000107">
    <property type="entry name" value="26S proteasome non-ATPase regulatory subunit 9"/>
    <property type="match status" value="1"/>
</dbReference>
<organism evidence="5 6">
    <name type="scientific">Suhomyces tanzawaensis NRRL Y-17324</name>
    <dbReference type="NCBI Taxonomy" id="984487"/>
    <lineage>
        <taxon>Eukaryota</taxon>
        <taxon>Fungi</taxon>
        <taxon>Dikarya</taxon>
        <taxon>Ascomycota</taxon>
        <taxon>Saccharomycotina</taxon>
        <taxon>Pichiomycetes</taxon>
        <taxon>Debaryomycetaceae</taxon>
        <taxon>Suhomyces</taxon>
    </lineage>
</organism>
<dbReference type="Pfam" id="PF18265">
    <property type="entry name" value="Nas2_N"/>
    <property type="match status" value="1"/>
</dbReference>
<dbReference type="STRING" id="984487.A0A1E4SPI8"/>
<dbReference type="OrthoDB" id="72325at2759"/>
<evidence type="ECO:0000313" key="6">
    <source>
        <dbReference type="Proteomes" id="UP000094285"/>
    </source>
</evidence>
<evidence type="ECO:0000259" key="4">
    <source>
        <dbReference type="Pfam" id="PF18265"/>
    </source>
</evidence>
<feature type="domain" description="Nas2 N-terminal" evidence="4">
    <location>
        <begin position="35"/>
        <end position="112"/>
    </location>
</feature>
<keyword evidence="1" id="KW-0143">Chaperone</keyword>
<dbReference type="EMBL" id="KV453909">
    <property type="protein sequence ID" value="ODV81337.1"/>
    <property type="molecule type" value="Genomic_DNA"/>
</dbReference>
<dbReference type="Gene3D" id="2.30.42.10">
    <property type="match status" value="1"/>
</dbReference>
<evidence type="ECO:0000259" key="3">
    <source>
        <dbReference type="Pfam" id="PF13180"/>
    </source>
</evidence>
<dbReference type="GO" id="GO:0005634">
    <property type="term" value="C:nucleus"/>
    <property type="evidence" value="ECO:0007669"/>
    <property type="project" value="TreeGrafter"/>
</dbReference>
<dbReference type="GO" id="GO:0005737">
    <property type="term" value="C:cytoplasm"/>
    <property type="evidence" value="ECO:0007669"/>
    <property type="project" value="TreeGrafter"/>
</dbReference>
<proteinExistence type="predicted"/>
<dbReference type="Gene3D" id="6.10.140.1710">
    <property type="match status" value="1"/>
</dbReference>
<dbReference type="PANTHER" id="PTHR12651">
    <property type="entry name" value="26S PROTEASOME NON-ATPASE REGULATORY SUBUNIT 9"/>
    <property type="match status" value="1"/>
</dbReference>
<dbReference type="AlphaFoldDB" id="A0A1E4SPI8"/>
<accession>A0A1E4SPI8</accession>
<dbReference type="InterPro" id="IPR001478">
    <property type="entry name" value="PDZ"/>
</dbReference>
<reference evidence="6" key="1">
    <citation type="submission" date="2016-05" db="EMBL/GenBank/DDBJ databases">
        <title>Comparative genomics of biotechnologically important yeasts.</title>
        <authorList>
            <consortium name="DOE Joint Genome Institute"/>
            <person name="Riley R."/>
            <person name="Haridas S."/>
            <person name="Wolfe K.H."/>
            <person name="Lopes M.R."/>
            <person name="Hittinger C.T."/>
            <person name="Goker M."/>
            <person name="Salamov A."/>
            <person name="Wisecaver J."/>
            <person name="Long T.M."/>
            <person name="Aerts A.L."/>
            <person name="Barry K."/>
            <person name="Choi C."/>
            <person name="Clum A."/>
            <person name="Coughlan A.Y."/>
            <person name="Deshpande S."/>
            <person name="Douglass A.P."/>
            <person name="Hanson S.J."/>
            <person name="Klenk H.-P."/>
            <person name="Labutti K."/>
            <person name="Lapidus A."/>
            <person name="Lindquist E."/>
            <person name="Lipzen A."/>
            <person name="Meier-Kolthoff J.P."/>
            <person name="Ohm R.A."/>
            <person name="Otillar R.P."/>
            <person name="Pangilinan J."/>
            <person name="Peng Y."/>
            <person name="Rokas A."/>
            <person name="Rosa C.A."/>
            <person name="Scheuner C."/>
            <person name="Sibirny A.A."/>
            <person name="Slot J.C."/>
            <person name="Stielow J.B."/>
            <person name="Sun H."/>
            <person name="Kurtzman C.P."/>
            <person name="Blackwell M."/>
            <person name="Grigoriev I.V."/>
            <person name="Jeffries T.W."/>
        </authorList>
    </citation>
    <scope>NUCLEOTIDE SEQUENCE [LARGE SCALE GENOMIC DNA]</scope>
    <source>
        <strain evidence="6">NRRL Y-17324</strain>
    </source>
</reference>
<dbReference type="SUPFAM" id="SSF50156">
    <property type="entry name" value="PDZ domain-like"/>
    <property type="match status" value="1"/>
</dbReference>
<dbReference type="GO" id="GO:0000502">
    <property type="term" value="C:proteasome complex"/>
    <property type="evidence" value="ECO:0007669"/>
    <property type="project" value="UniProtKB-KW"/>
</dbReference>
<dbReference type="GeneID" id="30980523"/>
<dbReference type="Proteomes" id="UP000094285">
    <property type="component" value="Unassembled WGS sequence"/>
</dbReference>
<name>A0A1E4SPI8_9ASCO</name>
<dbReference type="Pfam" id="PF13180">
    <property type="entry name" value="PDZ_2"/>
    <property type="match status" value="1"/>
</dbReference>
<dbReference type="InterPro" id="IPR040815">
    <property type="entry name" value="Nas2_N"/>
</dbReference>
<feature type="domain" description="PDZ" evidence="3">
    <location>
        <begin position="148"/>
        <end position="213"/>
    </location>
</feature>
<gene>
    <name evidence="5" type="ORF">CANTADRAFT_18991</name>
</gene>
<evidence type="ECO:0000256" key="2">
    <source>
        <dbReference type="ARBA" id="ARBA00068021"/>
    </source>
</evidence>